<evidence type="ECO:0000313" key="5">
    <source>
        <dbReference type="Proteomes" id="UP000182248"/>
    </source>
</evidence>
<evidence type="ECO:0000256" key="1">
    <source>
        <dbReference type="SAM" id="SignalP"/>
    </source>
</evidence>
<name>A0A1K1QM90_9FLAO</name>
<feature type="domain" description="DUF3823" evidence="2">
    <location>
        <begin position="32"/>
        <end position="118"/>
    </location>
</feature>
<dbReference type="Gene3D" id="2.60.40.1120">
    <property type="entry name" value="Carboxypeptidase-like, regulatory domain"/>
    <property type="match status" value="1"/>
</dbReference>
<evidence type="ECO:0000313" key="4">
    <source>
        <dbReference type="EMBL" id="SFW60739.1"/>
    </source>
</evidence>
<dbReference type="InterPro" id="IPR024278">
    <property type="entry name" value="DUF3823_N"/>
</dbReference>
<reference evidence="4 5" key="1">
    <citation type="submission" date="2016-11" db="EMBL/GenBank/DDBJ databases">
        <authorList>
            <person name="Jaros S."/>
            <person name="Januszkiewicz K."/>
            <person name="Wedrychowicz H."/>
        </authorList>
    </citation>
    <scope>NUCLEOTIDE SEQUENCE [LARGE SCALE GENOMIC DNA]</scope>
    <source>
        <strain evidence="4 5">CGMCC 1.12145</strain>
    </source>
</reference>
<dbReference type="Proteomes" id="UP000182248">
    <property type="component" value="Unassembled WGS sequence"/>
</dbReference>
<accession>A0A1K1QM90</accession>
<dbReference type="Pfam" id="PF18003">
    <property type="entry name" value="DUF3823_C"/>
    <property type="match status" value="1"/>
</dbReference>
<dbReference type="RefSeq" id="WP_072317873.1">
    <property type="nucleotide sequence ID" value="NZ_FPJE01000014.1"/>
</dbReference>
<dbReference type="AlphaFoldDB" id="A0A1K1QM90"/>
<feature type="signal peptide" evidence="1">
    <location>
        <begin position="1"/>
        <end position="20"/>
    </location>
</feature>
<sequence length="225" mass="25258">MKKYISRLLYLMLTAFLAGSCEYDNYDEPNAVLEGTVSYRGQSVGVRTNGPEFELWQDGYDLKKNIPVYIAHDGTYSVSLFEGQYKLVVKEGGPWVPMLSDTLIVDVKGKTTYDVEVTPYFTIEDPGFTVNSSTLTASFTVDRIVGTASMQSVNVYLGTGMLTDQNKNEYVRNIATDDIVPGQQTTVSFEIPENLANEEYLFVRIGVRSGQSNEYYYTQSQKVEL</sequence>
<dbReference type="STRING" id="1150368.SAMN02927921_02658"/>
<protein>
    <recommendedName>
        <fullName evidence="6">DUF3823 domain-containing protein</fullName>
    </recommendedName>
</protein>
<keyword evidence="5" id="KW-1185">Reference proteome</keyword>
<dbReference type="PROSITE" id="PS51257">
    <property type="entry name" value="PROKAR_LIPOPROTEIN"/>
    <property type="match status" value="1"/>
</dbReference>
<evidence type="ECO:0000259" key="3">
    <source>
        <dbReference type="Pfam" id="PF18003"/>
    </source>
</evidence>
<evidence type="ECO:0008006" key="6">
    <source>
        <dbReference type="Google" id="ProtNLM"/>
    </source>
</evidence>
<dbReference type="InterPro" id="IPR041186">
    <property type="entry name" value="DUF3823_C"/>
</dbReference>
<dbReference type="EMBL" id="FPJE01000014">
    <property type="protein sequence ID" value="SFW60739.1"/>
    <property type="molecule type" value="Genomic_DNA"/>
</dbReference>
<feature type="domain" description="DUF3823" evidence="3">
    <location>
        <begin position="121"/>
        <end position="222"/>
    </location>
</feature>
<organism evidence="4 5">
    <name type="scientific">Sinomicrobium oceani</name>
    <dbReference type="NCBI Taxonomy" id="1150368"/>
    <lineage>
        <taxon>Bacteria</taxon>
        <taxon>Pseudomonadati</taxon>
        <taxon>Bacteroidota</taxon>
        <taxon>Flavobacteriia</taxon>
        <taxon>Flavobacteriales</taxon>
        <taxon>Flavobacteriaceae</taxon>
        <taxon>Sinomicrobium</taxon>
    </lineage>
</organism>
<dbReference type="Pfam" id="PF12866">
    <property type="entry name" value="DUF3823"/>
    <property type="match status" value="1"/>
</dbReference>
<dbReference type="Gene3D" id="2.60.40.2060">
    <property type="match status" value="1"/>
</dbReference>
<gene>
    <name evidence="4" type="ORF">SAMN02927921_02658</name>
</gene>
<keyword evidence="1" id="KW-0732">Signal</keyword>
<evidence type="ECO:0000259" key="2">
    <source>
        <dbReference type="Pfam" id="PF12866"/>
    </source>
</evidence>
<proteinExistence type="predicted"/>
<feature type="chain" id="PRO_5012453452" description="DUF3823 domain-containing protein" evidence="1">
    <location>
        <begin position="21"/>
        <end position="225"/>
    </location>
</feature>